<evidence type="ECO:0000259" key="5">
    <source>
        <dbReference type="PROSITE" id="PS50177"/>
    </source>
</evidence>
<dbReference type="InterPro" id="IPR035979">
    <property type="entry name" value="RBD_domain_sf"/>
</dbReference>
<dbReference type="SMART" id="SM00360">
    <property type="entry name" value="RRM"/>
    <property type="match status" value="1"/>
</dbReference>
<dbReference type="GO" id="GO:1990904">
    <property type="term" value="C:ribonucleoprotein complex"/>
    <property type="evidence" value="ECO:0007669"/>
    <property type="project" value="TreeGrafter"/>
</dbReference>
<organism evidence="6 7">
    <name type="scientific">Cephalotus follicularis</name>
    <name type="common">Albany pitcher plant</name>
    <dbReference type="NCBI Taxonomy" id="3775"/>
    <lineage>
        <taxon>Eukaryota</taxon>
        <taxon>Viridiplantae</taxon>
        <taxon>Streptophyta</taxon>
        <taxon>Embryophyta</taxon>
        <taxon>Tracheophyta</taxon>
        <taxon>Spermatophyta</taxon>
        <taxon>Magnoliopsida</taxon>
        <taxon>eudicotyledons</taxon>
        <taxon>Gunneridae</taxon>
        <taxon>Pentapetalae</taxon>
        <taxon>rosids</taxon>
        <taxon>fabids</taxon>
        <taxon>Oxalidales</taxon>
        <taxon>Cephalotaceae</taxon>
        <taxon>Cephalotus</taxon>
    </lineage>
</organism>
<feature type="domain" description="RRM" evidence="4">
    <location>
        <begin position="353"/>
        <end position="429"/>
    </location>
</feature>
<feature type="non-terminal residue" evidence="6">
    <location>
        <position position="1"/>
    </location>
</feature>
<feature type="region of interest" description="Disordered" evidence="3">
    <location>
        <begin position="308"/>
        <end position="344"/>
    </location>
</feature>
<keyword evidence="7" id="KW-1185">Reference proteome</keyword>
<dbReference type="InterPro" id="IPR039539">
    <property type="entry name" value="Ras_GTPase_bind_prot"/>
</dbReference>
<feature type="compositionally biased region" description="Low complexity" evidence="3">
    <location>
        <begin position="431"/>
        <end position="447"/>
    </location>
</feature>
<dbReference type="CDD" id="cd00780">
    <property type="entry name" value="NTF2"/>
    <property type="match status" value="1"/>
</dbReference>
<dbReference type="PROSITE" id="PS50102">
    <property type="entry name" value="RRM"/>
    <property type="match status" value="1"/>
</dbReference>
<dbReference type="Proteomes" id="UP000187406">
    <property type="component" value="Unassembled WGS sequence"/>
</dbReference>
<accession>A0A1Q3C3M0</accession>
<feature type="domain" description="NTF2" evidence="5">
    <location>
        <begin position="62"/>
        <end position="178"/>
    </location>
</feature>
<dbReference type="InterPro" id="IPR018222">
    <property type="entry name" value="Nuclear_transport_factor_2_euk"/>
</dbReference>
<reference evidence="7" key="1">
    <citation type="submission" date="2016-04" db="EMBL/GenBank/DDBJ databases">
        <title>Cephalotus genome sequencing.</title>
        <authorList>
            <person name="Fukushima K."/>
            <person name="Hasebe M."/>
            <person name="Fang X."/>
        </authorList>
    </citation>
    <scope>NUCLEOTIDE SEQUENCE [LARGE SCALE GENOMIC DNA]</scope>
    <source>
        <strain evidence="7">cv. St1</strain>
    </source>
</reference>
<proteinExistence type="predicted"/>
<sequence>TFHFHPLLFCRLSFTCLCPYVYSPFLSDLSLTLSLSLQAQSPATKMAMQEGSPAPAPCAQVVGNAFVEQYYQILHQSPGVVHRFYQDISLLSRPDDKGAMTTVTTMLAINDKILSLNYEDYTVEIKTADAQESHEKGVIVLVTGLLTGKDDVRKKFTQTFFLAPQDKGYFVLNDVFRYVEENESQSTTSMLVNGINGNAQTADLTPEPVPSKEPVPNTVEPEASIENDLNIEVKELNNGAEGYDSSVKDDGWGIEKEVVVVTAQSIQNENLTGDDSAPVALEDAPKKSYASIVKVTTTSSQVYVPTNKVRTAPANTNQQSFSSAKPAPAPESSAPTSDSAPESNNFIEEAEGHSIYVRNLPYNATPAQLEEKFKKYGPIKPNGIQVRSNKQGSCFGFVEFEMLSSMYSALEASPITIGDHEAAVEEKRTNSRVGSSGRGRYSTGRVGFRNDSLRARGNFSGGRGYGRNESRNQVEFTGRPKGPSGRSGEGYQRANQNGSGRGGRQGGVNRSSLPA</sequence>
<dbReference type="EMBL" id="BDDD01001281">
    <property type="protein sequence ID" value="GAV74855.1"/>
    <property type="molecule type" value="Genomic_DNA"/>
</dbReference>
<evidence type="ECO:0000256" key="2">
    <source>
        <dbReference type="PROSITE-ProRule" id="PRU00176"/>
    </source>
</evidence>
<dbReference type="OrthoDB" id="339151at2759"/>
<dbReference type="FunFam" id="3.30.70.330:FF:001141">
    <property type="entry name" value="Ras GTPase-activating protein-binding protein 1"/>
    <property type="match status" value="1"/>
</dbReference>
<dbReference type="InterPro" id="IPR002075">
    <property type="entry name" value="NTF2_dom"/>
</dbReference>
<dbReference type="Gene3D" id="3.10.450.50">
    <property type="match status" value="1"/>
</dbReference>
<name>A0A1Q3C3M0_CEPFO</name>
<dbReference type="PANTHER" id="PTHR10693:SF75">
    <property type="entry name" value="NUCLEAR TRANSPORT FACTOR 2"/>
    <property type="match status" value="1"/>
</dbReference>
<gene>
    <name evidence="6" type="ORF">CFOL_v3_18335</name>
</gene>
<dbReference type="FunCoup" id="A0A1Q3C3M0">
    <property type="interactions" value="3144"/>
</dbReference>
<dbReference type="InterPro" id="IPR012677">
    <property type="entry name" value="Nucleotide-bd_a/b_plait_sf"/>
</dbReference>
<feature type="compositionally biased region" description="Low complexity" evidence="3">
    <location>
        <begin position="320"/>
        <end position="343"/>
    </location>
</feature>
<dbReference type="AlphaFoldDB" id="A0A1Q3C3M0"/>
<keyword evidence="1 2" id="KW-0694">RNA-binding</keyword>
<dbReference type="STRING" id="3775.A0A1Q3C3M0"/>
<evidence type="ECO:0000256" key="1">
    <source>
        <dbReference type="ARBA" id="ARBA00022884"/>
    </source>
</evidence>
<protein>
    <submittedName>
        <fullName evidence="6">RRM_1 domain-containing protein/NTF2 domain-containing protein</fullName>
    </submittedName>
</protein>
<evidence type="ECO:0000256" key="3">
    <source>
        <dbReference type="SAM" id="MobiDB-lite"/>
    </source>
</evidence>
<evidence type="ECO:0000259" key="4">
    <source>
        <dbReference type="PROSITE" id="PS50102"/>
    </source>
</evidence>
<evidence type="ECO:0000313" key="7">
    <source>
        <dbReference type="Proteomes" id="UP000187406"/>
    </source>
</evidence>
<dbReference type="GO" id="GO:0003729">
    <property type="term" value="F:mRNA binding"/>
    <property type="evidence" value="ECO:0007669"/>
    <property type="project" value="TreeGrafter"/>
</dbReference>
<dbReference type="InParanoid" id="A0A1Q3C3M0"/>
<comment type="caution">
    <text evidence="6">The sequence shown here is derived from an EMBL/GenBank/DDBJ whole genome shotgun (WGS) entry which is preliminary data.</text>
</comment>
<dbReference type="SUPFAM" id="SSF54427">
    <property type="entry name" value="NTF2-like"/>
    <property type="match status" value="1"/>
</dbReference>
<feature type="region of interest" description="Disordered" evidence="3">
    <location>
        <begin position="425"/>
        <end position="515"/>
    </location>
</feature>
<dbReference type="Pfam" id="PF02136">
    <property type="entry name" value="NTF2"/>
    <property type="match status" value="1"/>
</dbReference>
<dbReference type="FunFam" id="3.10.450.50:FF:000003">
    <property type="entry name" value="Nuclear transport factor 2 family protein"/>
    <property type="match status" value="1"/>
</dbReference>
<dbReference type="InterPro" id="IPR000504">
    <property type="entry name" value="RRM_dom"/>
</dbReference>
<dbReference type="Gene3D" id="3.30.70.330">
    <property type="match status" value="1"/>
</dbReference>
<dbReference type="GO" id="GO:0005829">
    <property type="term" value="C:cytosol"/>
    <property type="evidence" value="ECO:0007669"/>
    <property type="project" value="TreeGrafter"/>
</dbReference>
<dbReference type="PANTHER" id="PTHR10693">
    <property type="entry name" value="RAS GTPASE-ACTIVATING PROTEIN-BINDING PROTEIN"/>
    <property type="match status" value="1"/>
</dbReference>
<dbReference type="SUPFAM" id="SSF54928">
    <property type="entry name" value="RNA-binding domain, RBD"/>
    <property type="match status" value="1"/>
</dbReference>
<evidence type="ECO:0000313" key="6">
    <source>
        <dbReference type="EMBL" id="GAV74855.1"/>
    </source>
</evidence>
<dbReference type="InterPro" id="IPR032710">
    <property type="entry name" value="NTF2-like_dom_sf"/>
</dbReference>
<dbReference type="Pfam" id="PF00076">
    <property type="entry name" value="RRM_1"/>
    <property type="match status" value="1"/>
</dbReference>
<dbReference type="PROSITE" id="PS50177">
    <property type="entry name" value="NTF2_DOMAIN"/>
    <property type="match status" value="1"/>
</dbReference>